<evidence type="ECO:0000313" key="1">
    <source>
        <dbReference type="EMBL" id="UQA95653.1"/>
    </source>
</evidence>
<dbReference type="RefSeq" id="WP_248866566.1">
    <property type="nucleotide sequence ID" value="NZ_CP086322.1"/>
</dbReference>
<reference evidence="1" key="1">
    <citation type="submission" date="2021-10" db="EMBL/GenBank/DDBJ databases">
        <title>Streptomyces nigrumlapis sp.nov.,an antimicrobial producing actinobacterium isolated from Black Gobi rocks.</title>
        <authorList>
            <person name="Wen Y."/>
            <person name="Zhang W."/>
            <person name="Liu X.G."/>
        </authorList>
    </citation>
    <scope>NUCLEOTIDE SEQUENCE</scope>
    <source>
        <strain evidence="1">ST13-2-2</strain>
    </source>
</reference>
<proteinExistence type="predicted"/>
<gene>
    <name evidence="1" type="ORF">K9S39_30695</name>
</gene>
<sequence length="141" mass="15055">MSLLPRTIPATARQQLAEALTAAGVYLGDIKPFSRVTLLAEHAGTCWEITYIGHGDLWRVVGPGREWGPGATTNEVADYITAPAPEPEPEPAAPEIPLPKATAHVPRTYAGVPVPALVRENWRSPLADGWRLGVRSADSAS</sequence>
<name>A0ABY4MEW5_9ACTN</name>
<evidence type="ECO:0000313" key="2">
    <source>
        <dbReference type="Proteomes" id="UP000830115"/>
    </source>
</evidence>
<protein>
    <submittedName>
        <fullName evidence="1">Uncharacterized protein</fullName>
    </submittedName>
</protein>
<keyword evidence="2" id="KW-1185">Reference proteome</keyword>
<dbReference type="Proteomes" id="UP000830115">
    <property type="component" value="Chromosome"/>
</dbReference>
<organism evidence="1 2">
    <name type="scientific">Streptomyces halobius</name>
    <dbReference type="NCBI Taxonomy" id="2879846"/>
    <lineage>
        <taxon>Bacteria</taxon>
        <taxon>Bacillati</taxon>
        <taxon>Actinomycetota</taxon>
        <taxon>Actinomycetes</taxon>
        <taxon>Kitasatosporales</taxon>
        <taxon>Streptomycetaceae</taxon>
        <taxon>Streptomyces</taxon>
    </lineage>
</organism>
<accession>A0ABY4MEW5</accession>
<dbReference type="EMBL" id="CP086322">
    <property type="protein sequence ID" value="UQA95653.1"/>
    <property type="molecule type" value="Genomic_DNA"/>
</dbReference>